<keyword evidence="1 4" id="KW-0349">Heme</keyword>
<organism evidence="7 8">
    <name type="scientific">Oceanicoccus sagamiensis</name>
    <dbReference type="NCBI Taxonomy" id="716816"/>
    <lineage>
        <taxon>Bacteria</taxon>
        <taxon>Pseudomonadati</taxon>
        <taxon>Pseudomonadota</taxon>
        <taxon>Gammaproteobacteria</taxon>
        <taxon>Cellvibrionales</taxon>
        <taxon>Spongiibacteraceae</taxon>
        <taxon>Oceanicoccus</taxon>
    </lineage>
</organism>
<feature type="domain" description="Cytochrome c" evidence="6">
    <location>
        <begin position="45"/>
        <end position="125"/>
    </location>
</feature>
<evidence type="ECO:0000313" key="8">
    <source>
        <dbReference type="Proteomes" id="UP000193450"/>
    </source>
</evidence>
<dbReference type="GO" id="GO:0020037">
    <property type="term" value="F:heme binding"/>
    <property type="evidence" value="ECO:0007669"/>
    <property type="project" value="InterPro"/>
</dbReference>
<dbReference type="STRING" id="716816.BST96_11940"/>
<dbReference type="InterPro" id="IPR011041">
    <property type="entry name" value="Quinoprot_gluc/sorb_DH_b-prop"/>
</dbReference>
<accession>A0A1X9NAX6</accession>
<dbReference type="Gene3D" id="2.120.10.30">
    <property type="entry name" value="TolB, C-terminal domain"/>
    <property type="match status" value="1"/>
</dbReference>
<dbReference type="InterPro" id="IPR009056">
    <property type="entry name" value="Cyt_c-like_dom"/>
</dbReference>
<evidence type="ECO:0000256" key="1">
    <source>
        <dbReference type="ARBA" id="ARBA00022617"/>
    </source>
</evidence>
<dbReference type="Pfam" id="PF07995">
    <property type="entry name" value="GSDH"/>
    <property type="match status" value="1"/>
</dbReference>
<evidence type="ECO:0000259" key="6">
    <source>
        <dbReference type="PROSITE" id="PS51007"/>
    </source>
</evidence>
<evidence type="ECO:0000256" key="4">
    <source>
        <dbReference type="PROSITE-ProRule" id="PRU00433"/>
    </source>
</evidence>
<dbReference type="Pfam" id="PF13442">
    <property type="entry name" value="Cytochrome_CBB3"/>
    <property type="match status" value="1"/>
</dbReference>
<dbReference type="RefSeq" id="WP_169713977.1">
    <property type="nucleotide sequence ID" value="NZ_CP019343.1"/>
</dbReference>
<dbReference type="GO" id="GO:0009055">
    <property type="term" value="F:electron transfer activity"/>
    <property type="evidence" value="ECO:0007669"/>
    <property type="project" value="InterPro"/>
</dbReference>
<keyword evidence="2 4" id="KW-0479">Metal-binding</keyword>
<dbReference type="PANTHER" id="PTHR19328:SF75">
    <property type="entry name" value="ALDOSE SUGAR DEHYDROGENASE YLII"/>
    <property type="match status" value="1"/>
</dbReference>
<dbReference type="InterPro" id="IPR011042">
    <property type="entry name" value="6-blade_b-propeller_TolB-like"/>
</dbReference>
<dbReference type="Gene3D" id="1.10.760.10">
    <property type="entry name" value="Cytochrome c-like domain"/>
    <property type="match status" value="1"/>
</dbReference>
<keyword evidence="8" id="KW-1185">Reference proteome</keyword>
<evidence type="ECO:0000313" key="7">
    <source>
        <dbReference type="EMBL" id="ARN74766.1"/>
    </source>
</evidence>
<evidence type="ECO:0000256" key="3">
    <source>
        <dbReference type="ARBA" id="ARBA00023004"/>
    </source>
</evidence>
<dbReference type="AlphaFoldDB" id="A0A1X9NAX6"/>
<dbReference type="KEGG" id="osg:BST96_11940"/>
<sequence>MLKTLLSTALTTSLLFCGLAVAAEEKTELGFKPLKVNWEKMSKLEMKDSFISLFNKNCASCHGEDLRGSGLGPALVGVDLRHGETTEELANSIRKGYPAAGMPAWEGVIKEGKILNLALYVAEQRQGTTILDKNSSMVLTIPTEPVKTEQHSFQYQTVAEGIATMPFAIAPLPEGGFLVTERMHGLRLVAKDGSSVMVQGTPPAYDDAGQFLGQVNGLGWMMGVALHPDYKNNGWVYLQHGDRCSDCNTYARKAKRPVSMNRLVRGRIKDGQWVDQQVIWQADINTYTDTTDLSAGGRVAFDDKGYVYISIGMKGPMDYDGTQDLRYPYGKVMRLHDDGRIPEDNPFVDQPGAIKAIWTYGHRSVQGLEFNASTGQLWSSEMGPRGGDELNLLVKGGNYGWPHFTNGTNYTGFPINGEKKTGIVVKREDVTFPVMDMTPSPALSSFIFYSGSEFPQWNQHILLGTLRATDLWRLELKNNSVVQREKIISDLARFRDIEQGPNGELYVLLENKAGSKILRLIPAN</sequence>
<protein>
    <recommendedName>
        <fullName evidence="6">Cytochrome c domain-containing protein</fullName>
    </recommendedName>
</protein>
<proteinExistence type="predicted"/>
<keyword evidence="5" id="KW-0732">Signal</keyword>
<dbReference type="EMBL" id="CP019343">
    <property type="protein sequence ID" value="ARN74766.1"/>
    <property type="molecule type" value="Genomic_DNA"/>
</dbReference>
<dbReference type="SUPFAM" id="SSF46626">
    <property type="entry name" value="Cytochrome c"/>
    <property type="match status" value="1"/>
</dbReference>
<keyword evidence="3 4" id="KW-0408">Iron</keyword>
<feature type="chain" id="PRO_5011965300" description="Cytochrome c domain-containing protein" evidence="5">
    <location>
        <begin position="23"/>
        <end position="524"/>
    </location>
</feature>
<dbReference type="GO" id="GO:0046872">
    <property type="term" value="F:metal ion binding"/>
    <property type="evidence" value="ECO:0007669"/>
    <property type="project" value="UniProtKB-KW"/>
</dbReference>
<name>A0A1X9NAX6_9GAMM</name>
<dbReference type="PROSITE" id="PS51007">
    <property type="entry name" value="CYTC"/>
    <property type="match status" value="1"/>
</dbReference>
<gene>
    <name evidence="7" type="ORF">BST96_11940</name>
</gene>
<evidence type="ECO:0000256" key="2">
    <source>
        <dbReference type="ARBA" id="ARBA00022723"/>
    </source>
</evidence>
<reference evidence="7 8" key="1">
    <citation type="submission" date="2016-11" db="EMBL/GenBank/DDBJ databases">
        <title>Trade-off between light-utilization and light-protection in marine flavobacteria.</title>
        <authorList>
            <person name="Kumagai Y."/>
        </authorList>
    </citation>
    <scope>NUCLEOTIDE SEQUENCE [LARGE SCALE GENOMIC DNA]</scope>
    <source>
        <strain evidence="7 8">NBRC 107125</strain>
    </source>
</reference>
<dbReference type="SUPFAM" id="SSF50952">
    <property type="entry name" value="Soluble quinoprotein glucose dehydrogenase"/>
    <property type="match status" value="1"/>
</dbReference>
<feature type="signal peptide" evidence="5">
    <location>
        <begin position="1"/>
        <end position="22"/>
    </location>
</feature>
<evidence type="ECO:0000256" key="5">
    <source>
        <dbReference type="SAM" id="SignalP"/>
    </source>
</evidence>
<dbReference type="InterPro" id="IPR036909">
    <property type="entry name" value="Cyt_c-like_dom_sf"/>
</dbReference>
<dbReference type="InterPro" id="IPR012938">
    <property type="entry name" value="Glc/Sorbosone_DH"/>
</dbReference>
<dbReference type="PANTHER" id="PTHR19328">
    <property type="entry name" value="HEDGEHOG-INTERACTING PROTEIN"/>
    <property type="match status" value="1"/>
</dbReference>
<dbReference type="Proteomes" id="UP000193450">
    <property type="component" value="Chromosome"/>
</dbReference>